<evidence type="ECO:0000259" key="1">
    <source>
        <dbReference type="Pfam" id="PF07969"/>
    </source>
</evidence>
<dbReference type="EMBL" id="CP020083">
    <property type="protein sequence ID" value="ASR52282.1"/>
    <property type="molecule type" value="Genomic_DNA"/>
</dbReference>
<gene>
    <name evidence="2" type="ORF">B5J99_13130</name>
</gene>
<reference evidence="2 3" key="1">
    <citation type="submission" date="2017-03" db="EMBL/GenBank/DDBJ databases">
        <title>Complete genome sequence of Blastomonas fulva degrading microcsystin LR.</title>
        <authorList>
            <person name="Lee H.-g."/>
            <person name="Jin L."/>
            <person name="oh H.-M."/>
        </authorList>
    </citation>
    <scope>NUCLEOTIDE SEQUENCE [LARGE SCALE GENOMIC DNA]</scope>
    <source>
        <strain evidence="2 3">T2</strain>
    </source>
</reference>
<dbReference type="RefSeq" id="WP_117352628.1">
    <property type="nucleotide sequence ID" value="NZ_CP020083.1"/>
</dbReference>
<proteinExistence type="predicted"/>
<dbReference type="Gene3D" id="3.20.20.140">
    <property type="entry name" value="Metal-dependent hydrolases"/>
    <property type="match status" value="1"/>
</dbReference>
<evidence type="ECO:0000313" key="3">
    <source>
        <dbReference type="Proteomes" id="UP000258016"/>
    </source>
</evidence>
<dbReference type="Gene3D" id="3.10.310.70">
    <property type="match status" value="1"/>
</dbReference>
<dbReference type="GeneID" id="303486518"/>
<accession>A0ABN5B5K7</accession>
<name>A0ABN5B5K7_9SPHN</name>
<dbReference type="SUPFAM" id="SSF51338">
    <property type="entry name" value="Composite domain of metallo-dependent hydrolases"/>
    <property type="match status" value="1"/>
</dbReference>
<keyword evidence="3" id="KW-1185">Reference proteome</keyword>
<sequence length="464" mass="49222">MTDRFDIVLRGVRLNHGAGVDFGIRDGRFSAMSSGLGRCDNDIDCDGKLLLPGLHDHHIHLFATAARLQSVDLTQCTHPDAIAAALRAKAAQAGPGEWVRAIGCDERASGIPDRGQIDGWIADRPVRIQDRTGALWMLNSAGLAQLGDGPWPDAVETDPSGVPTGRIWRGDAWLQERIGSRPPSLSALSRELARLGVTAVTDAGANNGPKEAALLGAACRDGDLLQRLTMMGREDLPDSEPYLTGPVKLLYDERDLPDPASIAARIEAARRLGRNVAAHCVTEAELLVYLAVLDMAGGVRPGDRIEHGSMIPQALMQDIARLGLIVVANPGFIARRGDRYLAEMDAGDLPGLQRMASLQASGIPVLIGSDAPYGPVNPWVSIRAAANRQCPSGALLGAEEAIGPWSALQLMTAQGNLAVGAVADCILVDADWVNQLAGDADPDPVAMTIMGRYAHLGPIYSRGR</sequence>
<organism evidence="2 3">
    <name type="scientific">Blastomonas fulva</name>
    <dbReference type="NCBI Taxonomy" id="1550728"/>
    <lineage>
        <taxon>Bacteria</taxon>
        <taxon>Pseudomonadati</taxon>
        <taxon>Pseudomonadota</taxon>
        <taxon>Alphaproteobacteria</taxon>
        <taxon>Sphingomonadales</taxon>
        <taxon>Sphingomonadaceae</taxon>
        <taxon>Blastomonas</taxon>
    </lineage>
</organism>
<feature type="domain" description="Amidohydrolase 3" evidence="1">
    <location>
        <begin position="43"/>
        <end position="431"/>
    </location>
</feature>
<dbReference type="InterPro" id="IPR013108">
    <property type="entry name" value="Amidohydro_3"/>
</dbReference>
<dbReference type="Proteomes" id="UP000258016">
    <property type="component" value="Chromosome"/>
</dbReference>
<dbReference type="Gene3D" id="2.30.40.10">
    <property type="entry name" value="Urease, subunit C, domain 1"/>
    <property type="match status" value="1"/>
</dbReference>
<dbReference type="Pfam" id="PF07969">
    <property type="entry name" value="Amidohydro_3"/>
    <property type="match status" value="1"/>
</dbReference>
<dbReference type="PANTHER" id="PTHR22642:SF2">
    <property type="entry name" value="PROTEIN LONG AFTER FAR-RED 3"/>
    <property type="match status" value="1"/>
</dbReference>
<evidence type="ECO:0000313" key="2">
    <source>
        <dbReference type="EMBL" id="ASR52282.1"/>
    </source>
</evidence>
<protein>
    <recommendedName>
        <fullName evidence="1">Amidohydrolase 3 domain-containing protein</fullName>
    </recommendedName>
</protein>
<dbReference type="PANTHER" id="PTHR22642">
    <property type="entry name" value="IMIDAZOLONEPROPIONASE"/>
    <property type="match status" value="1"/>
</dbReference>
<dbReference type="InterPro" id="IPR032466">
    <property type="entry name" value="Metal_Hydrolase"/>
</dbReference>
<dbReference type="InterPro" id="IPR011059">
    <property type="entry name" value="Metal-dep_hydrolase_composite"/>
</dbReference>
<dbReference type="SUPFAM" id="SSF51556">
    <property type="entry name" value="Metallo-dependent hydrolases"/>
    <property type="match status" value="1"/>
</dbReference>